<gene>
    <name evidence="1" type="ORF">EVAR_82557_1</name>
</gene>
<accession>A0A4C1UWJ7</accession>
<name>A0A4C1UWJ7_EUMVA</name>
<comment type="caution">
    <text evidence="1">The sequence shown here is derived from an EMBL/GenBank/DDBJ whole genome shotgun (WGS) entry which is preliminary data.</text>
</comment>
<sequence length="85" mass="9446">MARTALTHRNGAGAGRTQFFVRDARRRTYKPLAPLVQLFSLSICDDSLILFHTKNRLDVEVTAGANDPRRAPGQLVRLSLGLKLD</sequence>
<evidence type="ECO:0000313" key="1">
    <source>
        <dbReference type="EMBL" id="GBP30815.1"/>
    </source>
</evidence>
<keyword evidence="2" id="KW-1185">Reference proteome</keyword>
<evidence type="ECO:0000313" key="2">
    <source>
        <dbReference type="Proteomes" id="UP000299102"/>
    </source>
</evidence>
<dbReference type="AlphaFoldDB" id="A0A4C1UWJ7"/>
<organism evidence="1 2">
    <name type="scientific">Eumeta variegata</name>
    <name type="common">Bagworm moth</name>
    <name type="synonym">Eumeta japonica</name>
    <dbReference type="NCBI Taxonomy" id="151549"/>
    <lineage>
        <taxon>Eukaryota</taxon>
        <taxon>Metazoa</taxon>
        <taxon>Ecdysozoa</taxon>
        <taxon>Arthropoda</taxon>
        <taxon>Hexapoda</taxon>
        <taxon>Insecta</taxon>
        <taxon>Pterygota</taxon>
        <taxon>Neoptera</taxon>
        <taxon>Endopterygota</taxon>
        <taxon>Lepidoptera</taxon>
        <taxon>Glossata</taxon>
        <taxon>Ditrysia</taxon>
        <taxon>Tineoidea</taxon>
        <taxon>Psychidae</taxon>
        <taxon>Oiketicinae</taxon>
        <taxon>Eumeta</taxon>
    </lineage>
</organism>
<reference evidence="1 2" key="1">
    <citation type="journal article" date="2019" name="Commun. Biol.">
        <title>The bagworm genome reveals a unique fibroin gene that provides high tensile strength.</title>
        <authorList>
            <person name="Kono N."/>
            <person name="Nakamura H."/>
            <person name="Ohtoshi R."/>
            <person name="Tomita M."/>
            <person name="Numata K."/>
            <person name="Arakawa K."/>
        </authorList>
    </citation>
    <scope>NUCLEOTIDE SEQUENCE [LARGE SCALE GENOMIC DNA]</scope>
</reference>
<proteinExistence type="predicted"/>
<dbReference type="Proteomes" id="UP000299102">
    <property type="component" value="Unassembled WGS sequence"/>
</dbReference>
<protein>
    <submittedName>
        <fullName evidence="1">Uncharacterized protein</fullName>
    </submittedName>
</protein>
<dbReference type="EMBL" id="BGZK01000237">
    <property type="protein sequence ID" value="GBP30815.1"/>
    <property type="molecule type" value="Genomic_DNA"/>
</dbReference>